<dbReference type="HOGENOM" id="CLU_005893_2_1_1"/>
<dbReference type="STRING" id="280699.M1VD09"/>
<gene>
    <name evidence="2" type="ORF">CYME_CMK205C</name>
</gene>
<accession>M1VD09</accession>
<evidence type="ECO:0000313" key="3">
    <source>
        <dbReference type="Proteomes" id="UP000007014"/>
    </source>
</evidence>
<protein>
    <submittedName>
        <fullName evidence="2">RNA lariat debranching enzyme</fullName>
    </submittedName>
</protein>
<dbReference type="KEGG" id="cme:CYME_CMK205C"/>
<dbReference type="eggNOG" id="KOG2863">
    <property type="taxonomic scope" value="Eukaryota"/>
</dbReference>
<dbReference type="GO" id="GO:0000398">
    <property type="term" value="P:mRNA splicing, via spliceosome"/>
    <property type="evidence" value="ECO:0007669"/>
    <property type="project" value="TreeGrafter"/>
</dbReference>
<dbReference type="PANTHER" id="PTHR12849">
    <property type="entry name" value="RNA LARIAT DEBRANCHING ENZYME"/>
    <property type="match status" value="1"/>
</dbReference>
<dbReference type="InterPro" id="IPR029052">
    <property type="entry name" value="Metallo-depent_PP-like"/>
</dbReference>
<dbReference type="GeneID" id="16994325"/>
<sequence>MVWLGVAGCVHGRLDFLYEQFIEETHTRGIQCKLLLCCGDFQSIRDEEDLKSMSCPRQYRELGDFPKYYSGEKTAPCLTIFIGGNHEASRYLQEIPLGGWVAPRIFYLGRAGILRNARHDYRIGGISGIYYPKDYFRPRDEGVLLHGSQIHTVYHTRKTEWRLLLHALHWNAFYGGSFSPETDIASRDRCHVFLSHDWPRGVMAYGDCSTLWTRKQWMQRAHQRGIDGSPALAELMESSAAPRYWFAAHHHCRFAASTPQGTSFTALDQTLPGCPFLTFVELPGAESADPVSDMEYDLRWLRCVQRHYRGEREPSGSISLAALQRVFESTRQKRASETPAPGYGNETAPNPQTSFLLGELGISWERLYNVDGVQANPQ</sequence>
<dbReference type="SUPFAM" id="SSF56300">
    <property type="entry name" value="Metallo-dependent phosphatases"/>
    <property type="match status" value="1"/>
</dbReference>
<evidence type="ECO:0000256" key="1">
    <source>
        <dbReference type="SAM" id="MobiDB-lite"/>
    </source>
</evidence>
<feature type="region of interest" description="Disordered" evidence="1">
    <location>
        <begin position="330"/>
        <end position="351"/>
    </location>
</feature>
<dbReference type="OrthoDB" id="407609at2759"/>
<dbReference type="AlphaFoldDB" id="M1VD09"/>
<dbReference type="Gramene" id="CMK205CT">
    <property type="protein sequence ID" value="CMK205CT"/>
    <property type="gene ID" value="CMK205C"/>
</dbReference>
<dbReference type="RefSeq" id="XP_005536603.1">
    <property type="nucleotide sequence ID" value="XM_005536546.1"/>
</dbReference>
<dbReference type="GO" id="GO:0005634">
    <property type="term" value="C:nucleus"/>
    <property type="evidence" value="ECO:0007669"/>
    <property type="project" value="TreeGrafter"/>
</dbReference>
<keyword evidence="3" id="KW-1185">Reference proteome</keyword>
<dbReference type="GO" id="GO:0008419">
    <property type="term" value="F:RNA lariat debranching enzyme activity"/>
    <property type="evidence" value="ECO:0007669"/>
    <property type="project" value="TreeGrafter"/>
</dbReference>
<name>M1VD09_CYAM1</name>
<dbReference type="EMBL" id="AP006493">
    <property type="protein sequence ID" value="BAM80567.1"/>
    <property type="molecule type" value="Genomic_DNA"/>
</dbReference>
<organism evidence="2 3">
    <name type="scientific">Cyanidioschyzon merolae (strain NIES-3377 / 10D)</name>
    <name type="common">Unicellular red alga</name>
    <dbReference type="NCBI Taxonomy" id="280699"/>
    <lineage>
        <taxon>Eukaryota</taxon>
        <taxon>Rhodophyta</taxon>
        <taxon>Bangiophyceae</taxon>
        <taxon>Cyanidiales</taxon>
        <taxon>Cyanidiaceae</taxon>
        <taxon>Cyanidioschyzon</taxon>
    </lineage>
</organism>
<dbReference type="OMA" id="TDYGDWK"/>
<dbReference type="PANTHER" id="PTHR12849:SF0">
    <property type="entry name" value="LARIAT DEBRANCHING ENZYME"/>
    <property type="match status" value="1"/>
</dbReference>
<reference evidence="2 3" key="1">
    <citation type="journal article" date="2004" name="Nature">
        <title>Genome sequence of the ultrasmall unicellular red alga Cyanidioschyzon merolae 10D.</title>
        <authorList>
            <person name="Matsuzaki M."/>
            <person name="Misumi O."/>
            <person name="Shin-i T."/>
            <person name="Maruyama S."/>
            <person name="Takahara M."/>
            <person name="Miyagishima S."/>
            <person name="Mori T."/>
            <person name="Nishida K."/>
            <person name="Yagisawa F."/>
            <person name="Nishida K."/>
            <person name="Yoshida Y."/>
            <person name="Nishimura Y."/>
            <person name="Nakao S."/>
            <person name="Kobayashi T."/>
            <person name="Momoyama Y."/>
            <person name="Higashiyama T."/>
            <person name="Minoda A."/>
            <person name="Sano M."/>
            <person name="Nomoto H."/>
            <person name="Oishi K."/>
            <person name="Hayashi H."/>
            <person name="Ohta F."/>
            <person name="Nishizaka S."/>
            <person name="Haga S."/>
            <person name="Miura S."/>
            <person name="Morishita T."/>
            <person name="Kabeya Y."/>
            <person name="Terasawa K."/>
            <person name="Suzuki Y."/>
            <person name="Ishii Y."/>
            <person name="Asakawa S."/>
            <person name="Takano H."/>
            <person name="Ohta N."/>
            <person name="Kuroiwa H."/>
            <person name="Tanaka K."/>
            <person name="Shimizu N."/>
            <person name="Sugano S."/>
            <person name="Sato N."/>
            <person name="Nozaki H."/>
            <person name="Ogasawara N."/>
            <person name="Kohara Y."/>
            <person name="Kuroiwa T."/>
        </authorList>
    </citation>
    <scope>NUCLEOTIDE SEQUENCE [LARGE SCALE GENOMIC DNA]</scope>
    <source>
        <strain evidence="2 3">10D</strain>
    </source>
</reference>
<dbReference type="Proteomes" id="UP000007014">
    <property type="component" value="Chromosome 11"/>
</dbReference>
<reference evidence="2 3" key="2">
    <citation type="journal article" date="2007" name="BMC Biol.">
        <title>A 100%-complete sequence reveals unusually simple genomic features in the hot-spring red alga Cyanidioschyzon merolae.</title>
        <authorList>
            <person name="Nozaki H."/>
            <person name="Takano H."/>
            <person name="Misumi O."/>
            <person name="Terasawa K."/>
            <person name="Matsuzaki M."/>
            <person name="Maruyama S."/>
            <person name="Nishida K."/>
            <person name="Yagisawa F."/>
            <person name="Yoshida Y."/>
            <person name="Fujiwara T."/>
            <person name="Takio S."/>
            <person name="Tamura K."/>
            <person name="Chung S.J."/>
            <person name="Nakamura S."/>
            <person name="Kuroiwa H."/>
            <person name="Tanaka K."/>
            <person name="Sato N."/>
            <person name="Kuroiwa T."/>
        </authorList>
    </citation>
    <scope>NUCLEOTIDE SEQUENCE [LARGE SCALE GENOMIC DNA]</scope>
    <source>
        <strain evidence="2 3">10D</strain>
    </source>
</reference>
<proteinExistence type="predicted"/>
<evidence type="ECO:0000313" key="2">
    <source>
        <dbReference type="EMBL" id="BAM80567.1"/>
    </source>
</evidence>